<accession>A0A396Z642</accession>
<dbReference type="EMBL" id="QHCT01000003">
    <property type="protein sequence ID" value="RHX89593.1"/>
    <property type="molecule type" value="Genomic_DNA"/>
</dbReference>
<sequence>MPEFLTTIRLWTRPNYFFGISSYENSLLQRKRREKEKTGILKETRSLDSIPSWKCTAILRRIETGNLSKKKNRKSRKI</sequence>
<protein>
    <submittedName>
        <fullName evidence="1">Uncharacterized protein</fullName>
    </submittedName>
</protein>
<evidence type="ECO:0000313" key="1">
    <source>
        <dbReference type="EMBL" id="RHX89593.1"/>
    </source>
</evidence>
<organism evidence="1 2">
    <name type="scientific">Leptospira stimsonii</name>
    <dbReference type="NCBI Taxonomy" id="2202203"/>
    <lineage>
        <taxon>Bacteria</taxon>
        <taxon>Pseudomonadati</taxon>
        <taxon>Spirochaetota</taxon>
        <taxon>Spirochaetia</taxon>
        <taxon>Leptospirales</taxon>
        <taxon>Leptospiraceae</taxon>
        <taxon>Leptospira</taxon>
    </lineage>
</organism>
<proteinExistence type="predicted"/>
<name>A0A396Z642_9LEPT</name>
<evidence type="ECO:0000313" key="2">
    <source>
        <dbReference type="Proteomes" id="UP000265798"/>
    </source>
</evidence>
<reference evidence="2" key="1">
    <citation type="submission" date="2018-05" db="EMBL/GenBank/DDBJ databases">
        <title>Leptospira yasudae sp. nov. and Leptospira stimsonii sp. nov., two pathogenic species of the genus Leptospira isolated from environmental sources.</title>
        <authorList>
            <person name="Casanovas-Massana A."/>
            <person name="Hamond C."/>
            <person name="Santos L.A."/>
            <person name="Hacker K.P."/>
            <person name="Balassiano I."/>
            <person name="Medeiros M.A."/>
            <person name="Reis M.G."/>
            <person name="Ko A.I."/>
            <person name="Wunder E.A."/>
        </authorList>
    </citation>
    <scope>NUCLEOTIDE SEQUENCE [LARGE SCALE GENOMIC DNA]</scope>
    <source>
        <strain evidence="2">Yale</strain>
    </source>
</reference>
<dbReference type="Proteomes" id="UP000265798">
    <property type="component" value="Unassembled WGS sequence"/>
</dbReference>
<gene>
    <name evidence="1" type="ORF">DLM75_11490</name>
</gene>
<comment type="caution">
    <text evidence="1">The sequence shown here is derived from an EMBL/GenBank/DDBJ whole genome shotgun (WGS) entry which is preliminary data.</text>
</comment>
<dbReference type="AlphaFoldDB" id="A0A396Z642"/>